<evidence type="ECO:0000313" key="2">
    <source>
        <dbReference type="EMBL" id="GIJ70360.1"/>
    </source>
</evidence>
<dbReference type="SUPFAM" id="SSF53335">
    <property type="entry name" value="S-adenosyl-L-methionine-dependent methyltransferases"/>
    <property type="match status" value="1"/>
</dbReference>
<dbReference type="EMBL" id="BOPH01000079">
    <property type="protein sequence ID" value="GIJ70360.1"/>
    <property type="molecule type" value="Genomic_DNA"/>
</dbReference>
<dbReference type="PANTHER" id="PTHR43317">
    <property type="entry name" value="THERMOSPERMINE SYNTHASE ACAULIS5"/>
    <property type="match status" value="1"/>
</dbReference>
<dbReference type="GO" id="GO:0006596">
    <property type="term" value="P:polyamine biosynthetic process"/>
    <property type="evidence" value="ECO:0007669"/>
    <property type="project" value="UniProtKB-KW"/>
</dbReference>
<dbReference type="Gene3D" id="3.40.50.150">
    <property type="entry name" value="Vaccinia Virus protein VP39"/>
    <property type="match status" value="1"/>
</dbReference>
<comment type="caution">
    <text evidence="2">The sequence shown here is derived from an EMBL/GenBank/DDBJ whole genome shotgun (WGS) entry which is preliminary data.</text>
</comment>
<reference evidence="2" key="1">
    <citation type="submission" date="2021-01" db="EMBL/GenBank/DDBJ databases">
        <title>Whole genome shotgun sequence of Virgisporangium ochraceum NBRC 16418.</title>
        <authorList>
            <person name="Komaki H."/>
            <person name="Tamura T."/>
        </authorList>
    </citation>
    <scope>NUCLEOTIDE SEQUENCE</scope>
    <source>
        <strain evidence="2">NBRC 16418</strain>
    </source>
</reference>
<proteinExistence type="predicted"/>
<dbReference type="Proteomes" id="UP000635606">
    <property type="component" value="Unassembled WGS sequence"/>
</dbReference>
<organism evidence="2 3">
    <name type="scientific">Virgisporangium ochraceum</name>
    <dbReference type="NCBI Taxonomy" id="65505"/>
    <lineage>
        <taxon>Bacteria</taxon>
        <taxon>Bacillati</taxon>
        <taxon>Actinomycetota</taxon>
        <taxon>Actinomycetes</taxon>
        <taxon>Micromonosporales</taxon>
        <taxon>Micromonosporaceae</taxon>
        <taxon>Virgisporangium</taxon>
    </lineage>
</organism>
<accession>A0A8J4ECD0</accession>
<dbReference type="CDD" id="cd02440">
    <property type="entry name" value="AdoMet_MTases"/>
    <property type="match status" value="1"/>
</dbReference>
<evidence type="ECO:0000313" key="3">
    <source>
        <dbReference type="Proteomes" id="UP000635606"/>
    </source>
</evidence>
<dbReference type="PANTHER" id="PTHR43317:SF1">
    <property type="entry name" value="THERMOSPERMINE SYNTHASE ACAULIS5"/>
    <property type="match status" value="1"/>
</dbReference>
<name>A0A8J4ECD0_9ACTN</name>
<evidence type="ECO:0008006" key="4">
    <source>
        <dbReference type="Google" id="ProtNLM"/>
    </source>
</evidence>
<dbReference type="InterPro" id="IPR029063">
    <property type="entry name" value="SAM-dependent_MTases_sf"/>
</dbReference>
<sequence>MREIEFGVANVAACPLGRPGGWVLWIDGVAQSYVDLVDPTHLEFPYMRRVAAVFDTVAPAGRPLRVLHLGGGAYTLPRYLAATRPGSEQTVVERDAKLVALIDELLPLPDDSGIEIRIDDARAVVEETPPGTFDLVMADAYQAGVIESSTATTEFVAAAYEVLAPGGTYLVNVTDLPPLAFSRRQVATVRTAFADVCLLTELSLVNGKRHGNTVIVGRKPPGKLPVARLTQLMRTSGGAISHGALLDEFAQGAKPLVDGAIR</sequence>
<evidence type="ECO:0000256" key="1">
    <source>
        <dbReference type="ARBA" id="ARBA00023115"/>
    </source>
</evidence>
<keyword evidence="1" id="KW-0620">Polyamine biosynthesis</keyword>
<keyword evidence="3" id="KW-1185">Reference proteome</keyword>
<gene>
    <name evidence="2" type="ORF">Voc01_052770</name>
</gene>
<dbReference type="RefSeq" id="WP_203930264.1">
    <property type="nucleotide sequence ID" value="NZ_BOPH01000079.1"/>
</dbReference>
<dbReference type="AlphaFoldDB" id="A0A8J4ECD0"/>
<dbReference type="NCBIfam" id="NF037959">
    <property type="entry name" value="MFS_SpdSyn"/>
    <property type="match status" value="1"/>
</dbReference>
<protein>
    <recommendedName>
        <fullName evidence="4">Spermine synthase</fullName>
    </recommendedName>
</protein>